<evidence type="ECO:0000313" key="5">
    <source>
        <dbReference type="Proteomes" id="UP000189369"/>
    </source>
</evidence>
<feature type="domain" description="ABC1 atypical kinase-like" evidence="3">
    <location>
        <begin position="94"/>
        <end position="337"/>
    </location>
</feature>
<dbReference type="STRING" id="643674.PAEH1_06360"/>
<accession>A0A1U9JZW7</accession>
<organism evidence="4 5">
    <name type="scientific">Paenalcaligenes hominis</name>
    <dbReference type="NCBI Taxonomy" id="643674"/>
    <lineage>
        <taxon>Bacteria</taxon>
        <taxon>Pseudomonadati</taxon>
        <taxon>Pseudomonadota</taxon>
        <taxon>Betaproteobacteria</taxon>
        <taxon>Burkholderiales</taxon>
        <taxon>Alcaligenaceae</taxon>
        <taxon>Paenalcaligenes</taxon>
    </lineage>
</organism>
<dbReference type="InterPro" id="IPR050154">
    <property type="entry name" value="UbiB_kinase"/>
</dbReference>
<gene>
    <name evidence="4" type="ORF">PAEH1_06360</name>
</gene>
<keyword evidence="2" id="KW-1133">Transmembrane helix</keyword>
<comment type="similarity">
    <text evidence="1">Belongs to the protein kinase superfamily. ADCK protein kinase family.</text>
</comment>
<sequence>MLETAFVAARDRARLTEVAGILISFGLDGLVAQLGLHTLLPNPKQVERTHKNKSVPERLRHAIEALGPTYVKLGQILATRHDLLGPEWTSELEKLHNHVAPVPWDDMEPQLIEDLGASPYDVFAEFCPEPIAAASIAQIYKATLNTGQDVVLKVRRPQLRSKIEADLRLLGHLASLLEQASPDWARFKPESMVTYLGSAMRDELDFVREAHNCEQLAAGFEANPYIVFPRIYWPWTSERLLVQDFIPGVNATRRDALAQANIDPKVIAQRGTLAVLQMIFQDGVFHADPHPGNLLALSGNQVGFIDFGLVGHVSARRKIQLLAIFQALLDGHSDRVTGMLLAWSAQYDADPNHIDMAVERFLAQHSVGRLRISQALMDFMELARQQKITLPADLSLLFKALMTADGVLTQVDPQLDVVRLAEPMVREQIQAYYSINAVQERAKHVTAELYELSDEIPNTIRLLLHRLRHGRVGVDMELRQLDRLVQIFELSAIRLCMALVTAAFVLGLAPRLFEYGPVIAGIPLFAWFGLAATAAGCGLLAFWLFKPK</sequence>
<protein>
    <recommendedName>
        <fullName evidence="3">ABC1 atypical kinase-like domain-containing protein</fullName>
    </recommendedName>
</protein>
<dbReference type="AlphaFoldDB" id="A0A1U9JZW7"/>
<keyword evidence="2" id="KW-0472">Membrane</keyword>
<dbReference type="CDD" id="cd05121">
    <property type="entry name" value="ABC1_ADCK3-like"/>
    <property type="match status" value="1"/>
</dbReference>
<reference evidence="4 5" key="1">
    <citation type="submission" date="2017-01" db="EMBL/GenBank/DDBJ databases">
        <title>Complete Genome Sequence of Paenalcaligenes hominis, Isolated from a paraplegic Patient with neurogenic bladder.</title>
        <authorList>
            <person name="Mukhopadhyay R."/>
            <person name="Joaquin J."/>
            <person name="Hogue R."/>
            <person name="Kilaru A."/>
            <person name="Jospin G."/>
            <person name="Mars K."/>
            <person name="Eisen J.A."/>
            <person name="Chaturvedi V."/>
        </authorList>
    </citation>
    <scope>NUCLEOTIDE SEQUENCE [LARGE SCALE GENOMIC DNA]</scope>
    <source>
        <strain evidence="4 5">15S00501</strain>
    </source>
</reference>
<dbReference type="Pfam" id="PF03109">
    <property type="entry name" value="ABC1"/>
    <property type="match status" value="1"/>
</dbReference>
<dbReference type="OrthoDB" id="9795390at2"/>
<dbReference type="InterPro" id="IPR011009">
    <property type="entry name" value="Kinase-like_dom_sf"/>
</dbReference>
<evidence type="ECO:0000313" key="4">
    <source>
        <dbReference type="EMBL" id="AQS51269.1"/>
    </source>
</evidence>
<dbReference type="PANTHER" id="PTHR10566:SF113">
    <property type="entry name" value="PROTEIN ACTIVITY OF BC1 COMPLEX KINASE 7, CHLOROPLASTIC"/>
    <property type="match status" value="1"/>
</dbReference>
<evidence type="ECO:0000256" key="1">
    <source>
        <dbReference type="ARBA" id="ARBA00009670"/>
    </source>
</evidence>
<dbReference type="InterPro" id="IPR004147">
    <property type="entry name" value="ABC1_dom"/>
</dbReference>
<proteinExistence type="inferred from homology"/>
<dbReference type="SUPFAM" id="SSF56112">
    <property type="entry name" value="Protein kinase-like (PK-like)"/>
    <property type="match status" value="1"/>
</dbReference>
<dbReference type="EMBL" id="CP019697">
    <property type="protein sequence ID" value="AQS51269.1"/>
    <property type="molecule type" value="Genomic_DNA"/>
</dbReference>
<evidence type="ECO:0000259" key="3">
    <source>
        <dbReference type="Pfam" id="PF03109"/>
    </source>
</evidence>
<keyword evidence="2" id="KW-0812">Transmembrane</keyword>
<feature type="transmembrane region" description="Helical" evidence="2">
    <location>
        <begin position="525"/>
        <end position="545"/>
    </location>
</feature>
<dbReference type="Proteomes" id="UP000189369">
    <property type="component" value="Chromosome"/>
</dbReference>
<dbReference type="PANTHER" id="PTHR10566">
    <property type="entry name" value="CHAPERONE-ACTIVITY OF BC1 COMPLEX CABC1 -RELATED"/>
    <property type="match status" value="1"/>
</dbReference>
<evidence type="ECO:0000256" key="2">
    <source>
        <dbReference type="SAM" id="Phobius"/>
    </source>
</evidence>
<feature type="transmembrane region" description="Helical" evidence="2">
    <location>
        <begin position="492"/>
        <end position="513"/>
    </location>
</feature>
<name>A0A1U9JZW7_9BURK</name>
<dbReference type="KEGG" id="phn:PAEH1_06360"/>